<proteinExistence type="predicted"/>
<sequence>MGRVLPFVIAALLSVVVLFTPESGVPSSPPGTDKVVHTLLFALLAYTGLYANISRVLLWLVAYAGISEVLQHLITPLHRSGDVLDALVDVAGIGLGWAIASAIRSRRHGPRTTR</sequence>
<evidence type="ECO:0000259" key="2">
    <source>
        <dbReference type="Pfam" id="PF04892"/>
    </source>
</evidence>
<evidence type="ECO:0000256" key="1">
    <source>
        <dbReference type="SAM" id="Phobius"/>
    </source>
</evidence>
<feature type="transmembrane region" description="Helical" evidence="1">
    <location>
        <begin position="34"/>
        <end position="51"/>
    </location>
</feature>
<dbReference type="AlphaFoldDB" id="A0A0F0GYZ6"/>
<dbReference type="STRING" id="68170.GCA_000974445_03676"/>
<organism evidence="3 4">
    <name type="scientific">Lentzea aerocolonigenes</name>
    <name type="common">Lechevalieria aerocolonigenes</name>
    <name type="synonym">Saccharothrix aerocolonigenes</name>
    <dbReference type="NCBI Taxonomy" id="68170"/>
    <lineage>
        <taxon>Bacteria</taxon>
        <taxon>Bacillati</taxon>
        <taxon>Actinomycetota</taxon>
        <taxon>Actinomycetes</taxon>
        <taxon>Pseudonocardiales</taxon>
        <taxon>Pseudonocardiaceae</taxon>
        <taxon>Lentzea</taxon>
    </lineage>
</organism>
<dbReference type="OrthoDB" id="5194541at2"/>
<keyword evidence="1" id="KW-1133">Transmembrane helix</keyword>
<reference evidence="3 4" key="1">
    <citation type="submission" date="2015-02" db="EMBL/GenBank/DDBJ databases">
        <authorList>
            <person name="Ju K.-S."/>
            <person name="Doroghazi J.R."/>
            <person name="Metcalf W."/>
        </authorList>
    </citation>
    <scope>NUCLEOTIDE SEQUENCE [LARGE SCALE GENOMIC DNA]</scope>
    <source>
        <strain evidence="3 4">NRRL B-16140</strain>
    </source>
</reference>
<comment type="caution">
    <text evidence="3">The sequence shown here is derived from an EMBL/GenBank/DDBJ whole genome shotgun (WGS) entry which is preliminary data.</text>
</comment>
<keyword evidence="1" id="KW-0812">Transmembrane</keyword>
<dbReference type="PANTHER" id="PTHR28008">
    <property type="entry name" value="DOMAIN PROTEIN, PUTATIVE (AFU_ORTHOLOGUE AFUA_3G10980)-RELATED"/>
    <property type="match status" value="1"/>
</dbReference>
<evidence type="ECO:0000313" key="3">
    <source>
        <dbReference type="EMBL" id="KJK48689.1"/>
    </source>
</evidence>
<name>A0A0F0GYZ6_LENAE</name>
<dbReference type="Proteomes" id="UP000033393">
    <property type="component" value="Unassembled WGS sequence"/>
</dbReference>
<keyword evidence="1" id="KW-0472">Membrane</keyword>
<dbReference type="EMBL" id="JYJG01000099">
    <property type="protein sequence ID" value="KJK48689.1"/>
    <property type="molecule type" value="Genomic_DNA"/>
</dbReference>
<feature type="domain" description="VanZ-like" evidence="2">
    <location>
        <begin position="32"/>
        <end position="103"/>
    </location>
</feature>
<dbReference type="PANTHER" id="PTHR28008:SF1">
    <property type="entry name" value="DOMAIN PROTEIN, PUTATIVE (AFU_ORTHOLOGUE AFUA_3G10980)-RELATED"/>
    <property type="match status" value="1"/>
</dbReference>
<protein>
    <submittedName>
        <fullName evidence="3">Membrane protein</fullName>
    </submittedName>
</protein>
<gene>
    <name evidence="3" type="ORF">UK23_16055</name>
</gene>
<dbReference type="RefSeq" id="WP_045312332.1">
    <property type="nucleotide sequence ID" value="NZ_JYJG01000099.1"/>
</dbReference>
<accession>A0A0F0GYZ6</accession>
<feature type="transmembrane region" description="Helical" evidence="1">
    <location>
        <begin position="86"/>
        <end position="104"/>
    </location>
</feature>
<dbReference type="InterPro" id="IPR006976">
    <property type="entry name" value="VanZ-like"/>
</dbReference>
<dbReference type="Pfam" id="PF04892">
    <property type="entry name" value="VanZ"/>
    <property type="match status" value="1"/>
</dbReference>
<evidence type="ECO:0000313" key="4">
    <source>
        <dbReference type="Proteomes" id="UP000033393"/>
    </source>
</evidence>
<keyword evidence="4" id="KW-1185">Reference proteome</keyword>